<dbReference type="Gramene" id="PSR89082">
    <property type="protein sequence ID" value="PSR89082"/>
    <property type="gene ID" value="CEY00_Acc29276"/>
</dbReference>
<reference evidence="2 3" key="1">
    <citation type="submission" date="2017-07" db="EMBL/GenBank/DDBJ databases">
        <title>An improved, manually edited Actinidia chinensis var. chinensis (kiwifruit) genome highlights the challenges associated with draft genomes and gene prediction in plants.</title>
        <authorList>
            <person name="Pilkington S."/>
            <person name="Crowhurst R."/>
            <person name="Hilario E."/>
            <person name="Nardozza S."/>
            <person name="Fraser L."/>
            <person name="Peng Y."/>
            <person name="Gunaseelan K."/>
            <person name="Simpson R."/>
            <person name="Tahir J."/>
            <person name="Deroles S."/>
            <person name="Templeton K."/>
            <person name="Luo Z."/>
            <person name="Davy M."/>
            <person name="Cheng C."/>
            <person name="Mcneilage M."/>
            <person name="Scaglione D."/>
            <person name="Liu Y."/>
            <person name="Zhang Q."/>
            <person name="Datson P."/>
            <person name="De Silva N."/>
            <person name="Gardiner S."/>
            <person name="Bassett H."/>
            <person name="Chagne D."/>
            <person name="Mccallum J."/>
            <person name="Dzierzon H."/>
            <person name="Deng C."/>
            <person name="Wang Y.-Y."/>
            <person name="Barron N."/>
            <person name="Manako K."/>
            <person name="Bowen J."/>
            <person name="Foster T."/>
            <person name="Erridge Z."/>
            <person name="Tiffin H."/>
            <person name="Waite C."/>
            <person name="Davies K."/>
            <person name="Grierson E."/>
            <person name="Laing W."/>
            <person name="Kirk R."/>
            <person name="Chen X."/>
            <person name="Wood M."/>
            <person name="Montefiori M."/>
            <person name="Brummell D."/>
            <person name="Schwinn K."/>
            <person name="Catanach A."/>
            <person name="Fullerton C."/>
            <person name="Li D."/>
            <person name="Meiyalaghan S."/>
            <person name="Nieuwenhuizen N."/>
            <person name="Read N."/>
            <person name="Prakash R."/>
            <person name="Hunter D."/>
            <person name="Zhang H."/>
            <person name="Mckenzie M."/>
            <person name="Knabel M."/>
            <person name="Harris A."/>
            <person name="Allan A."/>
            <person name="Chen A."/>
            <person name="Janssen B."/>
            <person name="Plunkett B."/>
            <person name="Dwamena C."/>
            <person name="Voogd C."/>
            <person name="Leif D."/>
            <person name="Lafferty D."/>
            <person name="Souleyre E."/>
            <person name="Varkonyi-Gasic E."/>
            <person name="Gambi F."/>
            <person name="Hanley J."/>
            <person name="Yao J.-L."/>
            <person name="Cheung J."/>
            <person name="David K."/>
            <person name="Warren B."/>
            <person name="Marsh K."/>
            <person name="Snowden K."/>
            <person name="Lin-Wang K."/>
            <person name="Brian L."/>
            <person name="Martinez-Sanchez M."/>
            <person name="Wang M."/>
            <person name="Ileperuma N."/>
            <person name="Macnee N."/>
            <person name="Campin R."/>
            <person name="Mcatee P."/>
            <person name="Drummond R."/>
            <person name="Espley R."/>
            <person name="Ireland H."/>
            <person name="Wu R."/>
            <person name="Atkinson R."/>
            <person name="Karunairetnam S."/>
            <person name="Bulley S."/>
            <person name="Chunkath S."/>
            <person name="Hanley Z."/>
            <person name="Storey R."/>
            <person name="Thrimawithana A."/>
            <person name="Thomson S."/>
            <person name="David C."/>
            <person name="Testolin R."/>
        </authorList>
    </citation>
    <scope>NUCLEOTIDE SEQUENCE [LARGE SCALE GENOMIC DNA]</scope>
    <source>
        <strain evidence="3">cv. Red5</strain>
        <tissue evidence="2">Young leaf</tissue>
    </source>
</reference>
<dbReference type="InParanoid" id="A0A2R6PCG0"/>
<organism evidence="2 3">
    <name type="scientific">Actinidia chinensis var. chinensis</name>
    <name type="common">Chinese soft-hair kiwi</name>
    <dbReference type="NCBI Taxonomy" id="1590841"/>
    <lineage>
        <taxon>Eukaryota</taxon>
        <taxon>Viridiplantae</taxon>
        <taxon>Streptophyta</taxon>
        <taxon>Embryophyta</taxon>
        <taxon>Tracheophyta</taxon>
        <taxon>Spermatophyta</taxon>
        <taxon>Magnoliopsida</taxon>
        <taxon>eudicotyledons</taxon>
        <taxon>Gunneridae</taxon>
        <taxon>Pentapetalae</taxon>
        <taxon>asterids</taxon>
        <taxon>Ericales</taxon>
        <taxon>Actinidiaceae</taxon>
        <taxon>Actinidia</taxon>
    </lineage>
</organism>
<feature type="compositionally biased region" description="Acidic residues" evidence="1">
    <location>
        <begin position="96"/>
        <end position="116"/>
    </location>
</feature>
<comment type="caution">
    <text evidence="2">The sequence shown here is derived from an EMBL/GenBank/DDBJ whole genome shotgun (WGS) entry which is preliminary data.</text>
</comment>
<dbReference type="OMA" id="PSTAMWK"/>
<dbReference type="Pfam" id="PF26369">
    <property type="entry name" value="UPF0426"/>
    <property type="match status" value="1"/>
</dbReference>
<reference evidence="3" key="2">
    <citation type="journal article" date="2018" name="BMC Genomics">
        <title>A manually annotated Actinidia chinensis var. chinensis (kiwifruit) genome highlights the challenges associated with draft genomes and gene prediction in plants.</title>
        <authorList>
            <person name="Pilkington S.M."/>
            <person name="Crowhurst R."/>
            <person name="Hilario E."/>
            <person name="Nardozza S."/>
            <person name="Fraser L."/>
            <person name="Peng Y."/>
            <person name="Gunaseelan K."/>
            <person name="Simpson R."/>
            <person name="Tahir J."/>
            <person name="Deroles S.C."/>
            <person name="Templeton K."/>
            <person name="Luo Z."/>
            <person name="Davy M."/>
            <person name="Cheng C."/>
            <person name="McNeilage M."/>
            <person name="Scaglione D."/>
            <person name="Liu Y."/>
            <person name="Zhang Q."/>
            <person name="Datson P."/>
            <person name="De Silva N."/>
            <person name="Gardiner S.E."/>
            <person name="Bassett H."/>
            <person name="Chagne D."/>
            <person name="McCallum J."/>
            <person name="Dzierzon H."/>
            <person name="Deng C."/>
            <person name="Wang Y.Y."/>
            <person name="Barron L."/>
            <person name="Manako K."/>
            <person name="Bowen J."/>
            <person name="Foster T.M."/>
            <person name="Erridge Z.A."/>
            <person name="Tiffin H."/>
            <person name="Waite C.N."/>
            <person name="Davies K.M."/>
            <person name="Grierson E.P."/>
            <person name="Laing W.A."/>
            <person name="Kirk R."/>
            <person name="Chen X."/>
            <person name="Wood M."/>
            <person name="Montefiori M."/>
            <person name="Brummell D.A."/>
            <person name="Schwinn K.E."/>
            <person name="Catanach A."/>
            <person name="Fullerton C."/>
            <person name="Li D."/>
            <person name="Meiyalaghan S."/>
            <person name="Nieuwenhuizen N."/>
            <person name="Read N."/>
            <person name="Prakash R."/>
            <person name="Hunter D."/>
            <person name="Zhang H."/>
            <person name="McKenzie M."/>
            <person name="Knabel M."/>
            <person name="Harris A."/>
            <person name="Allan A.C."/>
            <person name="Gleave A."/>
            <person name="Chen A."/>
            <person name="Janssen B.J."/>
            <person name="Plunkett B."/>
            <person name="Ampomah-Dwamena C."/>
            <person name="Voogd C."/>
            <person name="Leif D."/>
            <person name="Lafferty D."/>
            <person name="Souleyre E.J.F."/>
            <person name="Varkonyi-Gasic E."/>
            <person name="Gambi F."/>
            <person name="Hanley J."/>
            <person name="Yao J.L."/>
            <person name="Cheung J."/>
            <person name="David K.M."/>
            <person name="Warren B."/>
            <person name="Marsh K."/>
            <person name="Snowden K.C."/>
            <person name="Lin-Wang K."/>
            <person name="Brian L."/>
            <person name="Martinez-Sanchez M."/>
            <person name="Wang M."/>
            <person name="Ileperuma N."/>
            <person name="Macnee N."/>
            <person name="Campin R."/>
            <person name="McAtee P."/>
            <person name="Drummond R.S.M."/>
            <person name="Espley R.V."/>
            <person name="Ireland H.S."/>
            <person name="Wu R."/>
            <person name="Atkinson R.G."/>
            <person name="Karunairetnam S."/>
            <person name="Bulley S."/>
            <person name="Chunkath S."/>
            <person name="Hanley Z."/>
            <person name="Storey R."/>
            <person name="Thrimawithana A.H."/>
            <person name="Thomson S."/>
            <person name="David C."/>
            <person name="Testolin R."/>
            <person name="Huang H."/>
            <person name="Hellens R.P."/>
            <person name="Schaffer R.J."/>
        </authorList>
    </citation>
    <scope>NUCLEOTIDE SEQUENCE [LARGE SCALE GENOMIC DNA]</scope>
    <source>
        <strain evidence="3">cv. Red5</strain>
    </source>
</reference>
<dbReference type="PANTHER" id="PTHR35996">
    <property type="entry name" value="OSJNBA0038O10.25 PROTEIN"/>
    <property type="match status" value="1"/>
</dbReference>
<accession>A0A2R6PCG0</accession>
<gene>
    <name evidence="2" type="ORF">CEY00_Acc29276</name>
</gene>
<dbReference type="OrthoDB" id="784484at2759"/>
<evidence type="ECO:0000313" key="2">
    <source>
        <dbReference type="EMBL" id="PSR89082.1"/>
    </source>
</evidence>
<evidence type="ECO:0000256" key="1">
    <source>
        <dbReference type="SAM" id="MobiDB-lite"/>
    </source>
</evidence>
<evidence type="ECO:0000313" key="3">
    <source>
        <dbReference type="Proteomes" id="UP000241394"/>
    </source>
</evidence>
<dbReference type="PANTHER" id="PTHR35996:SF1">
    <property type="entry name" value="OS04G0528100 PROTEIN"/>
    <property type="match status" value="1"/>
</dbReference>
<dbReference type="FunCoup" id="A0A2R6PCG0">
    <property type="interactions" value="779"/>
</dbReference>
<sequence length="116" mass="12714">MHIKMSLILCSSPNCSLAVTVNKLSSSSISSLPKRHIRVKAFNCNPPDVPILKEALKEPVAFMGGLFAGLLRLDLNENPLKEWVVKTVEASGIKEEEIDTEGSTPEEEGPQQIEIE</sequence>
<name>A0A2R6PCG0_ACTCC</name>
<protein>
    <submittedName>
        <fullName evidence="2">UPF0426 protein</fullName>
    </submittedName>
</protein>
<dbReference type="EMBL" id="NKQK01000026">
    <property type="protein sequence ID" value="PSR89082.1"/>
    <property type="molecule type" value="Genomic_DNA"/>
</dbReference>
<feature type="region of interest" description="Disordered" evidence="1">
    <location>
        <begin position="94"/>
        <end position="116"/>
    </location>
</feature>
<dbReference type="InterPro" id="IPR040278">
    <property type="entry name" value="UPF0426"/>
</dbReference>
<dbReference type="AlphaFoldDB" id="A0A2R6PCG0"/>
<dbReference type="Proteomes" id="UP000241394">
    <property type="component" value="Chromosome LG26"/>
</dbReference>
<keyword evidence="3" id="KW-1185">Reference proteome</keyword>
<proteinExistence type="predicted"/>
<dbReference type="STRING" id="1590841.A0A2R6PCG0"/>